<dbReference type="InterPro" id="IPR036971">
    <property type="entry name" value="PDEase_catalytic_dom_sf"/>
</dbReference>
<feature type="domain" description="PDEase" evidence="5">
    <location>
        <begin position="1"/>
        <end position="207"/>
    </location>
</feature>
<dbReference type="InterPro" id="IPR023088">
    <property type="entry name" value="PDEase"/>
</dbReference>
<accession>A0A3S5AUM0</accession>
<reference evidence="6" key="1">
    <citation type="submission" date="2018-11" db="EMBL/GenBank/DDBJ databases">
        <authorList>
            <consortium name="Pathogen Informatics"/>
        </authorList>
    </citation>
    <scope>NUCLEOTIDE SEQUENCE</scope>
</reference>
<dbReference type="CDD" id="cd00077">
    <property type="entry name" value="HDc"/>
    <property type="match status" value="1"/>
</dbReference>
<dbReference type="GO" id="GO:0004114">
    <property type="term" value="F:3',5'-cyclic-nucleotide phosphodiesterase activity"/>
    <property type="evidence" value="ECO:0007669"/>
    <property type="project" value="InterPro"/>
</dbReference>
<feature type="binding site" evidence="3">
    <location>
        <position position="178"/>
    </location>
    <ligand>
        <name>Zn(2+)</name>
        <dbReference type="ChEBI" id="CHEBI:29105"/>
        <label>1</label>
    </ligand>
</feature>
<dbReference type="GO" id="GO:0007165">
    <property type="term" value="P:signal transduction"/>
    <property type="evidence" value="ECO:0007669"/>
    <property type="project" value="InterPro"/>
</dbReference>
<evidence type="ECO:0000313" key="6">
    <source>
        <dbReference type="EMBL" id="VEL32445.1"/>
    </source>
</evidence>
<evidence type="ECO:0000313" key="7">
    <source>
        <dbReference type="Proteomes" id="UP000784294"/>
    </source>
</evidence>
<keyword evidence="7" id="KW-1185">Reference proteome</keyword>
<organism evidence="6 7">
    <name type="scientific">Protopolystoma xenopodis</name>
    <dbReference type="NCBI Taxonomy" id="117903"/>
    <lineage>
        <taxon>Eukaryota</taxon>
        <taxon>Metazoa</taxon>
        <taxon>Spiralia</taxon>
        <taxon>Lophotrochozoa</taxon>
        <taxon>Platyhelminthes</taxon>
        <taxon>Monogenea</taxon>
        <taxon>Polyopisthocotylea</taxon>
        <taxon>Polystomatidea</taxon>
        <taxon>Polystomatidae</taxon>
        <taxon>Protopolystoma</taxon>
    </lineage>
</organism>
<dbReference type="AlphaFoldDB" id="A0A3S5AUM0"/>
<dbReference type="SUPFAM" id="SSF109604">
    <property type="entry name" value="HD-domain/PDEase-like"/>
    <property type="match status" value="1"/>
</dbReference>
<evidence type="ECO:0000256" key="4">
    <source>
        <dbReference type="SAM" id="MobiDB-lite"/>
    </source>
</evidence>
<dbReference type="InterPro" id="IPR002073">
    <property type="entry name" value="PDEase_catalytic_dom"/>
</dbReference>
<sequence length="207" mass="23339">SVLDPADEVATLIAAAVHDLDHPARTNPFLVNSRHALAILYNDIAVLESHHVCLAFQLTKRDERVNILQNISTDDYKTLRKFIIDMVLATEMARHFEHMNKFVTNIGKPLSMKHEDPDDISTDSRSSLQSSTSSADGIASLNCKDLTRKMSSPTLVSLIQNNVENRAILKRMLIKCSDVNNPTRPLQLCKEWAVRIAEEYFAQVRVQ</sequence>
<evidence type="ECO:0000256" key="3">
    <source>
        <dbReference type="PIRSR" id="PIRSR623088-3"/>
    </source>
</evidence>
<keyword evidence="1 3" id="KW-0479">Metal-binding</keyword>
<dbReference type="InterPro" id="IPR023174">
    <property type="entry name" value="PDEase_CS"/>
</dbReference>
<dbReference type="EMBL" id="CAAALY010244195">
    <property type="protein sequence ID" value="VEL32445.1"/>
    <property type="molecule type" value="Genomic_DNA"/>
</dbReference>
<feature type="binding site" evidence="3">
    <location>
        <position position="19"/>
    </location>
    <ligand>
        <name>Zn(2+)</name>
        <dbReference type="ChEBI" id="CHEBI:29105"/>
        <label>1</label>
    </ligand>
</feature>
<keyword evidence="2" id="KW-0378">Hydrolase</keyword>
<dbReference type="PROSITE" id="PS00126">
    <property type="entry name" value="PDEASE_I_1"/>
    <property type="match status" value="1"/>
</dbReference>
<feature type="binding site" evidence="3">
    <location>
        <position position="19"/>
    </location>
    <ligand>
        <name>Zn(2+)</name>
        <dbReference type="ChEBI" id="CHEBI:29105"/>
        <label>2</label>
    </ligand>
</feature>
<evidence type="ECO:0000256" key="2">
    <source>
        <dbReference type="ARBA" id="ARBA00022801"/>
    </source>
</evidence>
<comment type="caution">
    <text evidence="6">The sequence shown here is derived from an EMBL/GenBank/DDBJ whole genome shotgun (WGS) entry which is preliminary data.</text>
</comment>
<dbReference type="InterPro" id="IPR003607">
    <property type="entry name" value="HD/PDEase_dom"/>
</dbReference>
<evidence type="ECO:0000256" key="1">
    <source>
        <dbReference type="ARBA" id="ARBA00022723"/>
    </source>
</evidence>
<feature type="region of interest" description="Disordered" evidence="4">
    <location>
        <begin position="113"/>
        <end position="136"/>
    </location>
</feature>
<dbReference type="PROSITE" id="PS51845">
    <property type="entry name" value="PDEASE_I_2"/>
    <property type="match status" value="1"/>
</dbReference>
<dbReference type="Proteomes" id="UP000784294">
    <property type="component" value="Unassembled WGS sequence"/>
</dbReference>
<proteinExistence type="predicted"/>
<dbReference type="PRINTS" id="PR00387">
    <property type="entry name" value="PDIESTERASE1"/>
</dbReference>
<protein>
    <recommendedName>
        <fullName evidence="5">PDEase domain-containing protein</fullName>
    </recommendedName>
</protein>
<feature type="non-terminal residue" evidence="6">
    <location>
        <position position="1"/>
    </location>
</feature>
<gene>
    <name evidence="6" type="ORF">PXEA_LOCUS25885</name>
</gene>
<dbReference type="PANTHER" id="PTHR11347">
    <property type="entry name" value="CYCLIC NUCLEOTIDE PHOSPHODIESTERASE"/>
    <property type="match status" value="1"/>
</dbReference>
<feature type="binding site" evidence="3">
    <location>
        <position position="18"/>
    </location>
    <ligand>
        <name>Zn(2+)</name>
        <dbReference type="ChEBI" id="CHEBI:29105"/>
        <label>1</label>
    </ligand>
</feature>
<dbReference type="GO" id="GO:0046872">
    <property type="term" value="F:metal ion binding"/>
    <property type="evidence" value="ECO:0007669"/>
    <property type="project" value="UniProtKB-KW"/>
</dbReference>
<name>A0A3S5AUM0_9PLAT</name>
<feature type="compositionally biased region" description="Low complexity" evidence="4">
    <location>
        <begin position="123"/>
        <end position="134"/>
    </location>
</feature>
<dbReference type="Gene3D" id="1.10.1300.10">
    <property type="entry name" value="3'5'-cyclic nucleotide phosphodiesterase, catalytic domain"/>
    <property type="match status" value="1"/>
</dbReference>
<dbReference type="Pfam" id="PF00233">
    <property type="entry name" value="PDEase_I"/>
    <property type="match status" value="1"/>
</dbReference>
<evidence type="ECO:0000259" key="5">
    <source>
        <dbReference type="PROSITE" id="PS51845"/>
    </source>
</evidence>
<dbReference type="OrthoDB" id="189220at2759"/>